<dbReference type="EMBL" id="JANAWD010000617">
    <property type="protein sequence ID" value="KAJ3477235.1"/>
    <property type="molecule type" value="Genomic_DNA"/>
</dbReference>
<evidence type="ECO:0000313" key="3">
    <source>
        <dbReference type="Proteomes" id="UP001212997"/>
    </source>
</evidence>
<protein>
    <submittedName>
        <fullName evidence="2">Uncharacterized protein</fullName>
    </submittedName>
</protein>
<dbReference type="Proteomes" id="UP001212997">
    <property type="component" value="Unassembled WGS sequence"/>
</dbReference>
<evidence type="ECO:0000313" key="2">
    <source>
        <dbReference type="EMBL" id="KAJ3477235.1"/>
    </source>
</evidence>
<feature type="region of interest" description="Disordered" evidence="1">
    <location>
        <begin position="150"/>
        <end position="176"/>
    </location>
</feature>
<comment type="caution">
    <text evidence="2">The sequence shown here is derived from an EMBL/GenBank/DDBJ whole genome shotgun (WGS) entry which is preliminary data.</text>
</comment>
<name>A0AAD5UTC7_9APHY</name>
<feature type="compositionally biased region" description="Basic and acidic residues" evidence="1">
    <location>
        <begin position="150"/>
        <end position="164"/>
    </location>
</feature>
<reference evidence="2" key="1">
    <citation type="submission" date="2022-07" db="EMBL/GenBank/DDBJ databases">
        <title>Genome Sequence of Physisporinus lineatus.</title>
        <authorList>
            <person name="Buettner E."/>
        </authorList>
    </citation>
    <scope>NUCLEOTIDE SEQUENCE</scope>
    <source>
        <strain evidence="2">VT162</strain>
    </source>
</reference>
<proteinExistence type="predicted"/>
<dbReference type="AlphaFoldDB" id="A0AAD5UTC7"/>
<organism evidence="2 3">
    <name type="scientific">Meripilus lineatus</name>
    <dbReference type="NCBI Taxonomy" id="2056292"/>
    <lineage>
        <taxon>Eukaryota</taxon>
        <taxon>Fungi</taxon>
        <taxon>Dikarya</taxon>
        <taxon>Basidiomycota</taxon>
        <taxon>Agaricomycotina</taxon>
        <taxon>Agaricomycetes</taxon>
        <taxon>Polyporales</taxon>
        <taxon>Meripilaceae</taxon>
        <taxon>Meripilus</taxon>
    </lineage>
</organism>
<gene>
    <name evidence="2" type="ORF">NLI96_g10606</name>
</gene>
<sequence>MQTMSSFIHYIDPQPGVGGGPISQPASQFGADPEVQTMDSFVQFLDEPVVVQGNIPITQPPTGSTPSSNERADPRIFMTISELVTGNGAYLLPYLQQGSVGSGSDDNHTMSSFVQPVPDDLRGYNRDVMTFTYQHGELSVDQEFLNPANEERAKESVSMGDKHWQNMSRAGPSGSR</sequence>
<accession>A0AAD5UTC7</accession>
<keyword evidence="3" id="KW-1185">Reference proteome</keyword>
<evidence type="ECO:0000256" key="1">
    <source>
        <dbReference type="SAM" id="MobiDB-lite"/>
    </source>
</evidence>